<dbReference type="SUPFAM" id="SSF52540">
    <property type="entry name" value="P-loop containing nucleoside triphosphate hydrolases"/>
    <property type="match status" value="1"/>
</dbReference>
<dbReference type="Pfam" id="PF13671">
    <property type="entry name" value="AAA_33"/>
    <property type="match status" value="1"/>
</dbReference>
<accession>A0AAU7AVZ5</accession>
<reference evidence="1" key="1">
    <citation type="submission" date="2022-12" db="EMBL/GenBank/DDBJ databases">
        <title>Paraconexibacter alkalitolerans sp. nov. and Baekduia alba sp. nov., isolated from soil and emended description of the genera Paraconexibacter (Chun et al., 2020) and Baekduia (An et al., 2020).</title>
        <authorList>
            <person name="Vieira S."/>
            <person name="Huber K.J."/>
            <person name="Geppert A."/>
            <person name="Wolf J."/>
            <person name="Neumann-Schaal M."/>
            <person name="Muesken M."/>
            <person name="Overmann J."/>
        </authorList>
    </citation>
    <scope>NUCLEOTIDE SEQUENCE</scope>
    <source>
        <strain evidence="1">AEG42_29</strain>
    </source>
</reference>
<gene>
    <name evidence="1" type="ORF">DSM112329_02756</name>
</gene>
<evidence type="ECO:0008006" key="2">
    <source>
        <dbReference type="Google" id="ProtNLM"/>
    </source>
</evidence>
<evidence type="ECO:0000313" key="1">
    <source>
        <dbReference type="EMBL" id="XAY05896.1"/>
    </source>
</evidence>
<name>A0AAU7AVZ5_9ACTN</name>
<dbReference type="AlphaFoldDB" id="A0AAU7AVZ5"/>
<proteinExistence type="predicted"/>
<dbReference type="RefSeq" id="WP_354702398.1">
    <property type="nucleotide sequence ID" value="NZ_CP114014.1"/>
</dbReference>
<dbReference type="EMBL" id="CP114014">
    <property type="protein sequence ID" value="XAY05896.1"/>
    <property type="molecule type" value="Genomic_DNA"/>
</dbReference>
<sequence>MVHHPVMEMRVEPDAVLVVAGVPGAGKTTLIDRAVDRAATTVVDTDDRRREGRASRYKPVRVAGHYRRIVAAILLRRGAPVVVHSRGTTTLARRAFPLLARVRGRPAHLVLLTVSTEAALAGQRQRGRIIPGREMRGHIERFGAVVADPERLARREGWASVTVLDRERASALARIGA</sequence>
<dbReference type="InterPro" id="IPR027417">
    <property type="entry name" value="P-loop_NTPase"/>
</dbReference>
<organism evidence="1">
    <name type="scientific">Paraconexibacter sp. AEG42_29</name>
    <dbReference type="NCBI Taxonomy" id="2997339"/>
    <lineage>
        <taxon>Bacteria</taxon>
        <taxon>Bacillati</taxon>
        <taxon>Actinomycetota</taxon>
        <taxon>Thermoleophilia</taxon>
        <taxon>Solirubrobacterales</taxon>
        <taxon>Paraconexibacteraceae</taxon>
        <taxon>Paraconexibacter</taxon>
    </lineage>
</organism>
<dbReference type="Gene3D" id="3.40.50.300">
    <property type="entry name" value="P-loop containing nucleotide triphosphate hydrolases"/>
    <property type="match status" value="1"/>
</dbReference>
<protein>
    <recommendedName>
        <fullName evidence="2">AAA family ATPase</fullName>
    </recommendedName>
</protein>
<dbReference type="KEGG" id="parq:DSM112329_02756"/>